<name>A0A164FZK0_BACCE</name>
<dbReference type="PATRIC" id="fig|1396.539.peg.3336"/>
<sequence length="41" mass="5182">MKRKTATFLHMLWIHIYFTVNEKKIWHKPKTLYYFTKPVLE</sequence>
<accession>A0A164FZK0</accession>
<evidence type="ECO:0000313" key="1">
    <source>
        <dbReference type="EMBL" id="KZD36920.1"/>
    </source>
</evidence>
<dbReference type="Proteomes" id="UP000076501">
    <property type="component" value="Unassembled WGS sequence"/>
</dbReference>
<gene>
    <name evidence="1" type="ORF">B4082_2121</name>
</gene>
<comment type="caution">
    <text evidence="1">The sequence shown here is derived from an EMBL/GenBank/DDBJ whole genome shotgun (WGS) entry which is preliminary data.</text>
</comment>
<dbReference type="AlphaFoldDB" id="A0A164FZK0"/>
<dbReference type="EMBL" id="LJKA01000033">
    <property type="protein sequence ID" value="KZD36920.1"/>
    <property type="molecule type" value="Genomic_DNA"/>
</dbReference>
<evidence type="ECO:0000313" key="2">
    <source>
        <dbReference type="Proteomes" id="UP000076501"/>
    </source>
</evidence>
<organism evidence="1 2">
    <name type="scientific">Bacillus cereus</name>
    <dbReference type="NCBI Taxonomy" id="1396"/>
    <lineage>
        <taxon>Bacteria</taxon>
        <taxon>Bacillati</taxon>
        <taxon>Bacillota</taxon>
        <taxon>Bacilli</taxon>
        <taxon>Bacillales</taxon>
        <taxon>Bacillaceae</taxon>
        <taxon>Bacillus</taxon>
        <taxon>Bacillus cereus group</taxon>
    </lineage>
</organism>
<reference evidence="1 2" key="1">
    <citation type="submission" date="2015-09" db="EMBL/GenBank/DDBJ databases">
        <title>Bacillus cereus food isolates.</title>
        <authorList>
            <person name="Boekhorst J."/>
        </authorList>
    </citation>
    <scope>NUCLEOTIDE SEQUENCE [LARGE SCALE GENOMIC DNA]</scope>
    <source>
        <strain evidence="1 2">B4082</strain>
    </source>
</reference>
<proteinExistence type="predicted"/>
<protein>
    <submittedName>
        <fullName evidence="1">Uncharacterized protein</fullName>
    </submittedName>
</protein>